<gene>
    <name evidence="5" type="ORF">BCL65_103127</name>
</gene>
<evidence type="ECO:0000256" key="4">
    <source>
        <dbReference type="ARBA" id="ARBA00023136"/>
    </source>
</evidence>
<dbReference type="Gene3D" id="1.10.3630.10">
    <property type="entry name" value="yeast vps74-n-term truncation variant domain like"/>
    <property type="match status" value="1"/>
</dbReference>
<evidence type="ECO:0000256" key="3">
    <source>
        <dbReference type="ARBA" id="ARBA00023121"/>
    </source>
</evidence>
<name>A0ABX5EIC3_9MICO</name>
<evidence type="ECO:0000313" key="5">
    <source>
        <dbReference type="EMBL" id="PRZ08200.1"/>
    </source>
</evidence>
<dbReference type="InterPro" id="IPR008628">
    <property type="entry name" value="GPP34-like"/>
</dbReference>
<keyword evidence="2" id="KW-0333">Golgi apparatus</keyword>
<keyword evidence="4" id="KW-0472">Membrane</keyword>
<evidence type="ECO:0000313" key="6">
    <source>
        <dbReference type="Proteomes" id="UP000239895"/>
    </source>
</evidence>
<comment type="caution">
    <text evidence="5">The sequence shown here is derived from an EMBL/GenBank/DDBJ whole genome shotgun (WGS) entry which is preliminary data.</text>
</comment>
<proteinExistence type="predicted"/>
<evidence type="ECO:0000256" key="2">
    <source>
        <dbReference type="ARBA" id="ARBA00023034"/>
    </source>
</evidence>
<dbReference type="InterPro" id="IPR038261">
    <property type="entry name" value="GPP34-like_sf"/>
</dbReference>
<reference evidence="5 6" key="1">
    <citation type="submission" date="2018-03" db="EMBL/GenBank/DDBJ databases">
        <title>Comparative analysis of microorganisms from saline springs in Andes Mountain Range, Colombia.</title>
        <authorList>
            <person name="Rubin E."/>
        </authorList>
    </citation>
    <scope>NUCLEOTIDE SEQUENCE [LARGE SCALE GENOMIC DNA]</scope>
    <source>
        <strain evidence="5 6">CG 23</strain>
    </source>
</reference>
<organism evidence="5 6">
    <name type="scientific">Isoptericola halotolerans</name>
    <dbReference type="NCBI Taxonomy" id="300560"/>
    <lineage>
        <taxon>Bacteria</taxon>
        <taxon>Bacillati</taxon>
        <taxon>Actinomycetota</taxon>
        <taxon>Actinomycetes</taxon>
        <taxon>Micrococcales</taxon>
        <taxon>Promicromonosporaceae</taxon>
        <taxon>Isoptericola</taxon>
    </lineage>
</organism>
<keyword evidence="6" id="KW-1185">Reference proteome</keyword>
<dbReference type="Pfam" id="PF05719">
    <property type="entry name" value="GPP34"/>
    <property type="match status" value="1"/>
</dbReference>
<protein>
    <submittedName>
        <fullName evidence="5">Golgi phosphoprotein 3 GPP34</fullName>
    </submittedName>
</protein>
<evidence type="ECO:0000256" key="1">
    <source>
        <dbReference type="ARBA" id="ARBA00004255"/>
    </source>
</evidence>
<sequence>MSERPGPPAAPTLAEDLLLLLFQPRSGTIAGENTLYYVLAGGVLADLALGEHVRTTRSPGGNVRVGAVEDRAPSDPVLRSAWDYVAGKPRGVQTVLAAIGPGLRAPLLENVVARGDIRQESRTVLGLFRSTALVDGGTPRRAELVESVRAVLVDGAEPTPRVAALGGLLAGSGTLPQLHREIPWTTPVIKRAHELERGTWGAQAAGAAVARTVTATIVNSTTYALTLVPRG</sequence>
<accession>A0ABX5EIC3</accession>
<dbReference type="Proteomes" id="UP000239895">
    <property type="component" value="Unassembled WGS sequence"/>
</dbReference>
<dbReference type="RefSeq" id="WP_106266476.1">
    <property type="nucleotide sequence ID" value="NZ_PVTX01000003.1"/>
</dbReference>
<comment type="subcellular location">
    <subcellularLocation>
        <location evidence="1">Golgi apparatus membrane</location>
        <topology evidence="1">Peripheral membrane protein</topology>
        <orientation evidence="1">Cytoplasmic side</orientation>
    </subcellularLocation>
</comment>
<dbReference type="EMBL" id="PVTX01000003">
    <property type="protein sequence ID" value="PRZ08200.1"/>
    <property type="molecule type" value="Genomic_DNA"/>
</dbReference>
<keyword evidence="3" id="KW-0446">Lipid-binding</keyword>